<keyword evidence="6" id="KW-0914">Notch signaling pathway</keyword>
<accession>A0ABR4NEJ2</accession>
<keyword evidence="8 10" id="KW-0472">Membrane</keyword>
<gene>
    <name evidence="13" type="ORF">HK105_202361</name>
</gene>
<evidence type="ECO:0000256" key="9">
    <source>
        <dbReference type="ARBA" id="ARBA00023180"/>
    </source>
</evidence>
<protein>
    <recommendedName>
        <fullName evidence="3">Nicastrin</fullName>
    </recommendedName>
</protein>
<keyword evidence="7 10" id="KW-1133">Transmembrane helix</keyword>
<evidence type="ECO:0000256" key="6">
    <source>
        <dbReference type="ARBA" id="ARBA00022976"/>
    </source>
</evidence>
<dbReference type="Proteomes" id="UP001527925">
    <property type="component" value="Unassembled WGS sequence"/>
</dbReference>
<comment type="caution">
    <text evidence="13">The sequence shown here is derived from an EMBL/GenBank/DDBJ whole genome shotgun (WGS) entry which is preliminary data.</text>
</comment>
<evidence type="ECO:0000256" key="8">
    <source>
        <dbReference type="ARBA" id="ARBA00023136"/>
    </source>
</evidence>
<dbReference type="InterPro" id="IPR041084">
    <property type="entry name" value="Ncstrn_small"/>
</dbReference>
<comment type="similarity">
    <text evidence="2">Belongs to the nicastrin family.</text>
</comment>
<feature type="domain" description="Nicastrin small lobe" evidence="12">
    <location>
        <begin position="43"/>
        <end position="210"/>
    </location>
</feature>
<evidence type="ECO:0000256" key="3">
    <source>
        <dbReference type="ARBA" id="ARBA00015303"/>
    </source>
</evidence>
<dbReference type="SUPFAM" id="SSF53187">
    <property type="entry name" value="Zn-dependent exopeptidases"/>
    <property type="match status" value="1"/>
</dbReference>
<organism evidence="13 14">
    <name type="scientific">Polyrhizophydium stewartii</name>
    <dbReference type="NCBI Taxonomy" id="2732419"/>
    <lineage>
        <taxon>Eukaryota</taxon>
        <taxon>Fungi</taxon>
        <taxon>Fungi incertae sedis</taxon>
        <taxon>Chytridiomycota</taxon>
        <taxon>Chytridiomycota incertae sedis</taxon>
        <taxon>Chytridiomycetes</taxon>
        <taxon>Rhizophydiales</taxon>
        <taxon>Rhizophydiales incertae sedis</taxon>
        <taxon>Polyrhizophydium</taxon>
    </lineage>
</organism>
<evidence type="ECO:0000313" key="13">
    <source>
        <dbReference type="EMBL" id="KAL2917947.1"/>
    </source>
</evidence>
<dbReference type="Pfam" id="PF18266">
    <property type="entry name" value="Ncstrn_small"/>
    <property type="match status" value="1"/>
</dbReference>
<dbReference type="Pfam" id="PF05450">
    <property type="entry name" value="Nicastrin"/>
    <property type="match status" value="1"/>
</dbReference>
<feature type="transmembrane region" description="Helical" evidence="10">
    <location>
        <begin position="647"/>
        <end position="671"/>
    </location>
</feature>
<evidence type="ECO:0000259" key="12">
    <source>
        <dbReference type="Pfam" id="PF18266"/>
    </source>
</evidence>
<keyword evidence="9" id="KW-0325">Glycoprotein</keyword>
<feature type="chain" id="PRO_5047090615" description="Nicastrin" evidence="11">
    <location>
        <begin position="22"/>
        <end position="682"/>
    </location>
</feature>
<keyword evidence="14" id="KW-1185">Reference proteome</keyword>
<dbReference type="PANTHER" id="PTHR21092">
    <property type="entry name" value="NICASTRIN"/>
    <property type="match status" value="1"/>
</dbReference>
<sequence length="682" mass="72338">MVPATLALALALALGAGRAAAQGSAAQNMYLEASMYQGFDSSPCPRLLTASGAVGSTALSMPSGTLYRVLAQSDIDGFVSGAPSGVQYAIVMPTSLATPDNIAALRGTGKLAGVILLVDTALPQAFSPESKCPNCAFGLYAGQGNQYNWNPKGTGLSSLSFDFPIFSMSAISAQSAQNIAAINEALDFNAQRGYTKYPLYAMQFDELMFAAQDSATCLRRGNCKPIGGYSIWTTFSTNMTATDNKPVVFVASKMDSVAFIHDFSWGGAQRSGFVGMLGVIEALSRLPAATAMPTLPKHVVFAAFDAESWAFAGSQRMVMDLSQPFSCRSVNDQPTSGCRITGAACSSPCRPTTDFTRISFSQIESFIELDTLGDITRPGGATANYYLHVDSLSTKNTNLINNFRATATAPIFNGSQPVAVSISAAAASDSTNARLPPSSAMAFLAKRDIPAVVLSDYQTEYSNRFFGSEFDDGSQWTANNVASICAAANITARGIYKQAGGTDANAQAISVNCTLIGQLLDCFTRNVTCQLLRSIGVGSSTSLFSGYSSVYFPDRVGFLASVANVQMQTWTSSSTFGFCNSTVPCPKSYQCISSTCMLSLTRFHQAYGTGLDADDSGVFSVVNASAGTWTESDWNTSRVRVFKAPSLLYQGMQLGVGLVLTLGTGAFTWFMRKSLVRRTKRD</sequence>
<keyword evidence="4 10" id="KW-0812">Transmembrane</keyword>
<evidence type="ECO:0000256" key="4">
    <source>
        <dbReference type="ARBA" id="ARBA00022692"/>
    </source>
</evidence>
<dbReference type="EMBL" id="JADGIZ020000008">
    <property type="protein sequence ID" value="KAL2917947.1"/>
    <property type="molecule type" value="Genomic_DNA"/>
</dbReference>
<evidence type="ECO:0000256" key="11">
    <source>
        <dbReference type="SAM" id="SignalP"/>
    </source>
</evidence>
<reference evidence="13 14" key="1">
    <citation type="submission" date="2023-09" db="EMBL/GenBank/DDBJ databases">
        <title>Pangenome analysis of Batrachochytrium dendrobatidis and related Chytrids.</title>
        <authorList>
            <person name="Yacoub M.N."/>
            <person name="Stajich J.E."/>
            <person name="James T.Y."/>
        </authorList>
    </citation>
    <scope>NUCLEOTIDE SEQUENCE [LARGE SCALE GENOMIC DNA]</scope>
    <source>
        <strain evidence="13 14">JEL0888</strain>
    </source>
</reference>
<evidence type="ECO:0000256" key="5">
    <source>
        <dbReference type="ARBA" id="ARBA00022729"/>
    </source>
</evidence>
<evidence type="ECO:0000313" key="14">
    <source>
        <dbReference type="Proteomes" id="UP001527925"/>
    </source>
</evidence>
<proteinExistence type="inferred from homology"/>
<evidence type="ECO:0000256" key="1">
    <source>
        <dbReference type="ARBA" id="ARBA00004479"/>
    </source>
</evidence>
<evidence type="ECO:0000256" key="2">
    <source>
        <dbReference type="ARBA" id="ARBA00007717"/>
    </source>
</evidence>
<evidence type="ECO:0000256" key="7">
    <source>
        <dbReference type="ARBA" id="ARBA00022989"/>
    </source>
</evidence>
<keyword evidence="5 11" id="KW-0732">Signal</keyword>
<evidence type="ECO:0000256" key="10">
    <source>
        <dbReference type="SAM" id="Phobius"/>
    </source>
</evidence>
<comment type="subcellular location">
    <subcellularLocation>
        <location evidence="1">Membrane</location>
        <topology evidence="1">Single-pass type I membrane protein</topology>
    </subcellularLocation>
</comment>
<dbReference type="PANTHER" id="PTHR21092:SF0">
    <property type="entry name" value="NICASTRIN"/>
    <property type="match status" value="1"/>
</dbReference>
<feature type="signal peptide" evidence="11">
    <location>
        <begin position="1"/>
        <end position="21"/>
    </location>
</feature>
<dbReference type="Gene3D" id="3.40.630.10">
    <property type="entry name" value="Zn peptidases"/>
    <property type="match status" value="1"/>
</dbReference>
<name>A0ABR4NEJ2_9FUNG</name>
<dbReference type="InterPro" id="IPR008710">
    <property type="entry name" value="Nicastrin"/>
</dbReference>